<dbReference type="InterPro" id="IPR024079">
    <property type="entry name" value="MetalloPept_cat_dom_sf"/>
</dbReference>
<feature type="binding site" evidence="9">
    <location>
        <position position="66"/>
    </location>
    <ligand>
        <name>Zn(2+)</name>
        <dbReference type="ChEBI" id="CHEBI:29105"/>
        <label>1</label>
    </ligand>
</feature>
<dbReference type="PANTHER" id="PTHR10201:SF291">
    <property type="entry name" value="MATRIX METALLOPROTEINASE 1, ISOFORM C-RELATED"/>
    <property type="match status" value="1"/>
</dbReference>
<dbReference type="SUPFAM" id="SSF55486">
    <property type="entry name" value="Metalloproteases ('zincins'), catalytic domain"/>
    <property type="match status" value="1"/>
</dbReference>
<comment type="cofactor">
    <cofactor evidence="9">
        <name>Zn(2+)</name>
        <dbReference type="ChEBI" id="CHEBI:29105"/>
    </cofactor>
    <text evidence="9">Binds 2 Zn(2+) ions per subunit.</text>
</comment>
<gene>
    <name evidence="11" type="ORF">SEV965_LOCUS17923</name>
</gene>
<feature type="binding site" evidence="9">
    <location>
        <position position="126"/>
    </location>
    <ligand>
        <name>Zn(2+)</name>
        <dbReference type="ChEBI" id="CHEBI:29105"/>
        <label>2</label>
        <note>catalytic</note>
    </ligand>
</feature>
<feature type="binding site" evidence="9">
    <location>
        <position position="72"/>
    </location>
    <ligand>
        <name>Ca(2+)</name>
        <dbReference type="ChEBI" id="CHEBI:29108"/>
        <label>3</label>
    </ligand>
</feature>
<reference evidence="11" key="1">
    <citation type="submission" date="2021-02" db="EMBL/GenBank/DDBJ databases">
        <authorList>
            <person name="Nowell W R."/>
        </authorList>
    </citation>
    <scope>NUCLEOTIDE SEQUENCE</scope>
</reference>
<organism evidence="11 12">
    <name type="scientific">Rotaria sordida</name>
    <dbReference type="NCBI Taxonomy" id="392033"/>
    <lineage>
        <taxon>Eukaryota</taxon>
        <taxon>Metazoa</taxon>
        <taxon>Spiralia</taxon>
        <taxon>Gnathifera</taxon>
        <taxon>Rotifera</taxon>
        <taxon>Eurotatoria</taxon>
        <taxon>Bdelloidea</taxon>
        <taxon>Philodinida</taxon>
        <taxon>Philodinidae</taxon>
        <taxon>Rotaria</taxon>
    </lineage>
</organism>
<evidence type="ECO:0000259" key="10">
    <source>
        <dbReference type="SMART" id="SM00235"/>
    </source>
</evidence>
<keyword evidence="3 9" id="KW-0479">Metal-binding</keyword>
<keyword evidence="5" id="KW-0378">Hydrolase</keyword>
<feature type="binding site" evidence="9">
    <location>
        <position position="135"/>
    </location>
    <ligand>
        <name>Zn(2+)</name>
        <dbReference type="ChEBI" id="CHEBI:29105"/>
        <label>2</label>
        <note>catalytic</note>
    </ligand>
</feature>
<evidence type="ECO:0000256" key="9">
    <source>
        <dbReference type="PIRSR" id="PIRSR621190-2"/>
    </source>
</evidence>
<evidence type="ECO:0000256" key="8">
    <source>
        <dbReference type="PIRSR" id="PIRSR621190-1"/>
    </source>
</evidence>
<dbReference type="GO" id="GO:0005615">
    <property type="term" value="C:extracellular space"/>
    <property type="evidence" value="ECO:0007669"/>
    <property type="project" value="TreeGrafter"/>
</dbReference>
<dbReference type="InterPro" id="IPR006026">
    <property type="entry name" value="Peptidase_Metallo"/>
</dbReference>
<feature type="binding site" evidence="9">
    <location>
        <position position="116"/>
    </location>
    <ligand>
        <name>Zn(2+)</name>
        <dbReference type="ChEBI" id="CHEBI:29105"/>
        <label>2</label>
        <note>catalytic</note>
    </ligand>
</feature>
<evidence type="ECO:0000313" key="11">
    <source>
        <dbReference type="EMBL" id="CAF1140873.1"/>
    </source>
</evidence>
<dbReference type="GO" id="GO:0006508">
    <property type="term" value="P:proteolysis"/>
    <property type="evidence" value="ECO:0007669"/>
    <property type="project" value="UniProtKB-KW"/>
</dbReference>
<keyword evidence="9" id="KW-0106">Calcium</keyword>
<evidence type="ECO:0000256" key="1">
    <source>
        <dbReference type="ARBA" id="ARBA00010370"/>
    </source>
</evidence>
<keyword evidence="4" id="KW-0732">Signal</keyword>
<dbReference type="Gene3D" id="3.40.390.10">
    <property type="entry name" value="Collagenase (Catalytic Domain)"/>
    <property type="match status" value="1"/>
</dbReference>
<dbReference type="InterPro" id="IPR033739">
    <property type="entry name" value="M10A_MMP"/>
</dbReference>
<evidence type="ECO:0000256" key="7">
    <source>
        <dbReference type="ARBA" id="ARBA00023049"/>
    </source>
</evidence>
<dbReference type="AlphaFoldDB" id="A0A814S1Q8"/>
<feature type="binding site" evidence="9">
    <location>
        <position position="120"/>
    </location>
    <ligand>
        <name>Zn(2+)</name>
        <dbReference type="ChEBI" id="CHEBI:29105"/>
        <label>2</label>
        <note>catalytic</note>
    </ligand>
</feature>
<comment type="cofactor">
    <cofactor evidence="9">
        <name>Ca(2+)</name>
        <dbReference type="ChEBI" id="CHEBI:29108"/>
    </cofactor>
    <text evidence="9">Can bind about 5 Ca(2+) ions per subunit.</text>
</comment>
<dbReference type="GO" id="GO:0030574">
    <property type="term" value="P:collagen catabolic process"/>
    <property type="evidence" value="ECO:0007669"/>
    <property type="project" value="TreeGrafter"/>
</dbReference>
<feature type="binding site" evidence="9">
    <location>
        <position position="79"/>
    </location>
    <ligand>
        <name>Zn(2+)</name>
        <dbReference type="ChEBI" id="CHEBI:29105"/>
        <label>1</label>
    </ligand>
</feature>
<feature type="binding site" evidence="9">
    <location>
        <position position="94"/>
    </location>
    <ligand>
        <name>Ca(2+)</name>
        <dbReference type="ChEBI" id="CHEBI:29108"/>
        <label>3</label>
    </ligand>
</feature>
<evidence type="ECO:0000256" key="6">
    <source>
        <dbReference type="ARBA" id="ARBA00022833"/>
    </source>
</evidence>
<keyword evidence="7" id="KW-0482">Metalloprotease</keyword>
<dbReference type="GO" id="GO:0030198">
    <property type="term" value="P:extracellular matrix organization"/>
    <property type="evidence" value="ECO:0007669"/>
    <property type="project" value="TreeGrafter"/>
</dbReference>
<evidence type="ECO:0000256" key="5">
    <source>
        <dbReference type="ARBA" id="ARBA00022801"/>
    </source>
</evidence>
<dbReference type="Pfam" id="PF00413">
    <property type="entry name" value="Peptidase_M10"/>
    <property type="match status" value="1"/>
</dbReference>
<evidence type="ECO:0000313" key="12">
    <source>
        <dbReference type="Proteomes" id="UP000663889"/>
    </source>
</evidence>
<dbReference type="PANTHER" id="PTHR10201">
    <property type="entry name" value="MATRIX METALLOPROTEINASE"/>
    <property type="match status" value="1"/>
</dbReference>
<name>A0A814S1Q8_9BILA</name>
<feature type="active site" evidence="8">
    <location>
        <position position="117"/>
    </location>
</feature>
<feature type="binding site" evidence="9">
    <location>
        <position position="92"/>
    </location>
    <ligand>
        <name>Zn(2+)</name>
        <dbReference type="ChEBI" id="CHEBI:29105"/>
        <label>1</label>
    </ligand>
</feature>
<keyword evidence="2" id="KW-0645">Protease</keyword>
<evidence type="ECO:0000256" key="4">
    <source>
        <dbReference type="ARBA" id="ARBA00022729"/>
    </source>
</evidence>
<feature type="binding site" evidence="9">
    <location>
        <position position="97"/>
    </location>
    <ligand>
        <name>Ca(2+)</name>
        <dbReference type="ChEBI" id="CHEBI:29108"/>
        <label>1</label>
    </ligand>
</feature>
<dbReference type="InterPro" id="IPR021190">
    <property type="entry name" value="Pept_M10A"/>
</dbReference>
<feature type="domain" description="Peptidase metallopeptidase" evidence="10">
    <location>
        <begin position="7"/>
        <end position="162"/>
    </location>
</feature>
<dbReference type="GO" id="GO:0004222">
    <property type="term" value="F:metalloendopeptidase activity"/>
    <property type="evidence" value="ECO:0007669"/>
    <property type="project" value="InterPro"/>
</dbReference>
<keyword evidence="6 9" id="KW-0862">Zinc</keyword>
<dbReference type="SMART" id="SM00235">
    <property type="entry name" value="ZnMc"/>
    <property type="match status" value="1"/>
</dbReference>
<evidence type="ECO:0000256" key="2">
    <source>
        <dbReference type="ARBA" id="ARBA00022670"/>
    </source>
</evidence>
<comment type="caution">
    <text evidence="11">The sequence shown here is derived from an EMBL/GenBank/DDBJ whole genome shotgun (WGS) entry which is preliminary data.</text>
</comment>
<feature type="binding site" evidence="9">
    <location>
        <position position="97"/>
    </location>
    <ligand>
        <name>Ca(2+)</name>
        <dbReference type="ChEBI" id="CHEBI:29108"/>
        <label>3</label>
    </ligand>
</feature>
<feature type="binding site" evidence="9">
    <location>
        <position position="64"/>
    </location>
    <ligand>
        <name>Zn(2+)</name>
        <dbReference type="ChEBI" id="CHEBI:29105"/>
        <label>1</label>
    </ligand>
</feature>
<dbReference type="GO" id="GO:0008270">
    <property type="term" value="F:zinc ion binding"/>
    <property type="evidence" value="ECO:0007669"/>
    <property type="project" value="InterPro"/>
</dbReference>
<feature type="binding site" evidence="9">
    <location>
        <position position="71"/>
    </location>
    <ligand>
        <name>Ca(2+)</name>
        <dbReference type="ChEBI" id="CHEBI:29108"/>
        <label>3</label>
    </ligand>
</feature>
<dbReference type="Proteomes" id="UP000663889">
    <property type="component" value="Unassembled WGS sequence"/>
</dbReference>
<dbReference type="CDD" id="cd04278">
    <property type="entry name" value="ZnMc_MMP"/>
    <property type="match status" value="1"/>
</dbReference>
<comment type="similarity">
    <text evidence="1">Belongs to the peptidase M10A family.</text>
</comment>
<evidence type="ECO:0000256" key="3">
    <source>
        <dbReference type="ARBA" id="ARBA00022723"/>
    </source>
</evidence>
<dbReference type="EMBL" id="CAJNOU010001044">
    <property type="protein sequence ID" value="CAF1140873.1"/>
    <property type="molecule type" value="Genomic_DNA"/>
</dbReference>
<proteinExistence type="inferred from homology"/>
<feature type="binding site" evidence="9">
    <location>
        <position position="54"/>
    </location>
    <ligand>
        <name>Ca(2+)</name>
        <dbReference type="ChEBI" id="CHEBI:29108"/>
        <label>2</label>
    </ligand>
</feature>
<protein>
    <recommendedName>
        <fullName evidence="10">Peptidase metallopeptidase domain-containing protein</fullName>
    </recommendedName>
</protein>
<dbReference type="GO" id="GO:0031012">
    <property type="term" value="C:extracellular matrix"/>
    <property type="evidence" value="ECO:0007669"/>
    <property type="project" value="InterPro"/>
</dbReference>
<dbReference type="InterPro" id="IPR001818">
    <property type="entry name" value="Pept_M10_metallopeptidase"/>
</dbReference>
<sequence>MIGPTNRTLTWKLDYDHSFYDLIKTSRQIEQSFNDWARYTKLTFRQVTEQEDVDFNLAFESGQHSDAYPFDGRDGTLAHAFYPWQHGRGQIHFDSTEKWTDKYNGKGHNLRIVASHEIGHVLGLEHNTNNKKSIMYPFYNLILPEDILPKEDQERIQALYGEKPATVPTFPPTTSVRATNVTKQLTETGEGQ</sequence>
<dbReference type="PRINTS" id="PR00138">
    <property type="entry name" value="MATRIXIN"/>
</dbReference>
<accession>A0A814S1Q8</accession>